<organism evidence="2 3">
    <name type="scientific">Pseudomonas kairouanensis</name>
    <dbReference type="NCBI Taxonomy" id="2293832"/>
    <lineage>
        <taxon>Bacteria</taxon>
        <taxon>Pseudomonadati</taxon>
        <taxon>Pseudomonadota</taxon>
        <taxon>Gammaproteobacteria</taxon>
        <taxon>Pseudomonadales</taxon>
        <taxon>Pseudomonadaceae</taxon>
        <taxon>Pseudomonas</taxon>
    </lineage>
</organism>
<feature type="transmembrane region" description="Helical" evidence="1">
    <location>
        <begin position="7"/>
        <end position="25"/>
    </location>
</feature>
<accession>A0A4Z0B0L9</accession>
<evidence type="ECO:0000313" key="2">
    <source>
        <dbReference type="EMBL" id="TFY91999.1"/>
    </source>
</evidence>
<evidence type="ECO:0000313" key="3">
    <source>
        <dbReference type="Proteomes" id="UP000297391"/>
    </source>
</evidence>
<feature type="transmembrane region" description="Helical" evidence="1">
    <location>
        <begin position="45"/>
        <end position="66"/>
    </location>
</feature>
<gene>
    <name evidence="2" type="ORF">DYL59_02620</name>
</gene>
<dbReference type="OrthoDB" id="7032155at2"/>
<keyword evidence="1" id="KW-0472">Membrane</keyword>
<proteinExistence type="predicted"/>
<keyword evidence="1" id="KW-0812">Transmembrane</keyword>
<dbReference type="EMBL" id="QUZU01000002">
    <property type="protein sequence ID" value="TFY91999.1"/>
    <property type="molecule type" value="Genomic_DNA"/>
</dbReference>
<keyword evidence="1" id="KW-1133">Transmembrane helix</keyword>
<name>A0A4Z0B0L9_9PSED</name>
<evidence type="ECO:0000256" key="1">
    <source>
        <dbReference type="SAM" id="Phobius"/>
    </source>
</evidence>
<sequence>MGKVGRIFLGVTLIALILSIIAFVLENQQGVALSFLGRISAKLPVAVFVVLALIVGALIGPFLGVLTRLAGQSRRL</sequence>
<keyword evidence="3" id="KW-1185">Reference proteome</keyword>
<protein>
    <submittedName>
        <fullName evidence="2">DUF1049 domain-containing protein</fullName>
    </submittedName>
</protein>
<dbReference type="Proteomes" id="UP000297391">
    <property type="component" value="Unassembled WGS sequence"/>
</dbReference>
<comment type="caution">
    <text evidence="2">The sequence shown here is derived from an EMBL/GenBank/DDBJ whole genome shotgun (WGS) entry which is preliminary data.</text>
</comment>
<reference evidence="2 3" key="1">
    <citation type="journal article" date="2019" name="Syst. Appl. Microbiol.">
        <title>New species of pathogenic Pseudomonas isolated from citrus in Tunisia: Proposal of Pseudomonas kairouanensis sp. nov. and Pseudomonas nabeulensis sp. nov.</title>
        <authorList>
            <person name="Oueslati M."/>
            <person name="Mulet M."/>
            <person name="Gomila M."/>
            <person name="Berge O."/>
            <person name="Hajlaoui M.R."/>
            <person name="Lalucat J."/>
            <person name="Sadfi-Zouaoui N."/>
            <person name="Garcia-Valdes E."/>
        </authorList>
    </citation>
    <scope>NUCLEOTIDE SEQUENCE [LARGE SCALE GENOMIC DNA]</scope>
    <source>
        <strain evidence="2 3">KC12</strain>
    </source>
</reference>
<dbReference type="AlphaFoldDB" id="A0A4Z0B0L9"/>